<reference evidence="3" key="2">
    <citation type="submission" date="2012-10" db="EMBL/GenBank/DDBJ databases">
        <title>Improved high-quality draft of Thermaerobacter subterraneus C21, DSM 13965.</title>
        <authorList>
            <consortium name="DOE Joint Genome Institute"/>
            <person name="Eisen J."/>
            <person name="Huntemann M."/>
            <person name="Wei C.-L."/>
            <person name="Han J."/>
            <person name="Detter J.C."/>
            <person name="Han C."/>
            <person name="Tapia R."/>
            <person name="Chen A."/>
            <person name="Kyrpides N."/>
            <person name="Mavromatis K."/>
            <person name="Markowitz V."/>
            <person name="Szeto E."/>
            <person name="Ivanova N."/>
            <person name="Mikhailova N."/>
            <person name="Ovchinnikova G."/>
            <person name="Pagani I."/>
            <person name="Pati A."/>
            <person name="Goodwin L."/>
            <person name="Nordberg H.P."/>
            <person name="Cantor M.N."/>
            <person name="Hua S.X."/>
            <person name="Woyke T."/>
            <person name="Eisen J."/>
            <person name="Klenk H.-P."/>
        </authorList>
    </citation>
    <scope>NUCLEOTIDE SEQUENCE [LARGE SCALE GENOMIC DNA]</scope>
    <source>
        <strain evidence="3">DSM 13965</strain>
    </source>
</reference>
<accession>K6PZX5</accession>
<keyword evidence="4" id="KW-1185">Reference proteome</keyword>
<organism evidence="3 4">
    <name type="scientific">Thermaerobacter subterraneus DSM 13965</name>
    <dbReference type="NCBI Taxonomy" id="867903"/>
    <lineage>
        <taxon>Bacteria</taxon>
        <taxon>Bacillati</taxon>
        <taxon>Bacillota</taxon>
        <taxon>Clostridia</taxon>
        <taxon>Eubacteriales</taxon>
        <taxon>Clostridiales Family XVII. Incertae Sedis</taxon>
        <taxon>Thermaerobacter</taxon>
    </lineage>
</organism>
<comment type="caution">
    <text evidence="3">The sequence shown here is derived from an EMBL/GenBank/DDBJ whole genome shotgun (WGS) entry which is preliminary data.</text>
</comment>
<evidence type="ECO:0000313" key="4">
    <source>
        <dbReference type="Proteomes" id="UP000005710"/>
    </source>
</evidence>
<dbReference type="SUPFAM" id="SSF54637">
    <property type="entry name" value="Thioesterase/thiol ester dehydrase-isomerase"/>
    <property type="match status" value="1"/>
</dbReference>
<evidence type="ECO:0000256" key="1">
    <source>
        <dbReference type="ARBA" id="ARBA00005953"/>
    </source>
</evidence>
<dbReference type="EMBL" id="AENY02000003">
    <property type="protein sequence ID" value="EKP94368.1"/>
    <property type="molecule type" value="Genomic_DNA"/>
</dbReference>
<sequence>MVLARWTLRLRVRYGETDRMGRAYYARYFDWFTDGRTELIRRLGLSYRRLEDEGVFLPVLEATCRYLRPVDYDDELELDVELVRLTPTRMDFAYRLRAAGSAQVVAEGETRHAFIDTRGRPINLRKARPKIWAQLEGLQLEVPVEAGRPGGGDGGR</sequence>
<evidence type="ECO:0000256" key="2">
    <source>
        <dbReference type="ARBA" id="ARBA00022801"/>
    </source>
</evidence>
<dbReference type="GO" id="GO:0047617">
    <property type="term" value="F:fatty acyl-CoA hydrolase activity"/>
    <property type="evidence" value="ECO:0007669"/>
    <property type="project" value="TreeGrafter"/>
</dbReference>
<dbReference type="CDD" id="cd00586">
    <property type="entry name" value="4HBT"/>
    <property type="match status" value="1"/>
</dbReference>
<evidence type="ECO:0000313" key="3">
    <source>
        <dbReference type="EMBL" id="EKP94368.1"/>
    </source>
</evidence>
<dbReference type="AlphaFoldDB" id="K6PZX5"/>
<gene>
    <name evidence="3" type="ORF">ThesuDRAFT_02101</name>
</gene>
<dbReference type="PANTHER" id="PTHR31793">
    <property type="entry name" value="4-HYDROXYBENZOYL-COA THIOESTERASE FAMILY MEMBER"/>
    <property type="match status" value="1"/>
</dbReference>
<protein>
    <submittedName>
        <fullName evidence="3">Acyl-CoA thioester hydrolase, YbgC/YbaW family</fullName>
    </submittedName>
</protein>
<dbReference type="InterPro" id="IPR029069">
    <property type="entry name" value="HotDog_dom_sf"/>
</dbReference>
<dbReference type="PANTHER" id="PTHR31793:SF27">
    <property type="entry name" value="NOVEL THIOESTERASE SUPERFAMILY DOMAIN AND SAPOSIN A-TYPE DOMAIN CONTAINING PROTEIN (0610012H03RIK)"/>
    <property type="match status" value="1"/>
</dbReference>
<keyword evidence="2 3" id="KW-0378">Hydrolase</keyword>
<dbReference type="InterPro" id="IPR050563">
    <property type="entry name" value="4-hydroxybenzoyl-CoA_TE"/>
</dbReference>
<dbReference type="HOGENOM" id="CLU_101141_3_3_9"/>
<dbReference type="STRING" id="867903.ThesuDRAFT_02101"/>
<reference evidence="3" key="1">
    <citation type="submission" date="2010-10" db="EMBL/GenBank/DDBJ databases">
        <authorList>
            <consortium name="US DOE Joint Genome Institute (JGI-PGF)"/>
            <person name="Lucas S."/>
            <person name="Copeland A."/>
            <person name="Lapidus A."/>
            <person name="Bruce D."/>
            <person name="Goodwin L."/>
            <person name="Pitluck S."/>
            <person name="Kyrpides N."/>
            <person name="Mavromatis K."/>
            <person name="Detter J.C."/>
            <person name="Han C."/>
            <person name="Land M."/>
            <person name="Hauser L."/>
            <person name="Markowitz V."/>
            <person name="Cheng J.-F."/>
            <person name="Hugenholtz P."/>
            <person name="Woyke T."/>
            <person name="Wu D."/>
            <person name="Pukall R."/>
            <person name="Wahrenburg C."/>
            <person name="Brambilla E."/>
            <person name="Klenk H.-P."/>
            <person name="Eisen J.A."/>
        </authorList>
    </citation>
    <scope>NUCLEOTIDE SEQUENCE [LARGE SCALE GENOMIC DNA]</scope>
    <source>
        <strain evidence="3">DSM 13965</strain>
    </source>
</reference>
<dbReference type="eggNOG" id="COG0824">
    <property type="taxonomic scope" value="Bacteria"/>
</dbReference>
<name>K6PZX5_9FIRM</name>
<dbReference type="Proteomes" id="UP000005710">
    <property type="component" value="Unassembled WGS sequence"/>
</dbReference>
<comment type="similarity">
    <text evidence="1">Belongs to the 4-hydroxybenzoyl-CoA thioesterase family.</text>
</comment>
<dbReference type="Pfam" id="PF13279">
    <property type="entry name" value="4HBT_2"/>
    <property type="match status" value="1"/>
</dbReference>
<dbReference type="Gene3D" id="3.10.129.10">
    <property type="entry name" value="Hotdog Thioesterase"/>
    <property type="match status" value="1"/>
</dbReference>
<proteinExistence type="inferred from homology"/>
<dbReference type="RefSeq" id="WP_006904383.1">
    <property type="nucleotide sequence ID" value="NZ_JH976535.1"/>
</dbReference>
<dbReference type="NCBIfam" id="TIGR00051">
    <property type="entry name" value="YbgC/FadM family acyl-CoA thioesterase"/>
    <property type="match status" value="1"/>
</dbReference>
<dbReference type="InterPro" id="IPR006684">
    <property type="entry name" value="YbgC/YbaW"/>
</dbReference>